<accession>A0A7J8DXW7</accession>
<dbReference type="AlphaFoldDB" id="A0A7J8DXW7"/>
<sequence length="131" mass="14202">MTQTSVVIFQLWVNTVANIRCHRTRKTIQKKNSLRHAAEATRTWGARSPETKQGRGGNWPRLLIPGLERGTGIWTESCGTGLEVSVKNGAAQATSWGKGAFAEGVDALRASRTGHEAGMMGRAVFRVLGQV</sequence>
<keyword evidence="3" id="KW-1185">Reference proteome</keyword>
<reference evidence="2 3" key="1">
    <citation type="journal article" date="2020" name="Nature">
        <title>Six reference-quality genomes reveal evolution of bat adaptations.</title>
        <authorList>
            <person name="Jebb D."/>
            <person name="Huang Z."/>
            <person name="Pippel M."/>
            <person name="Hughes G.M."/>
            <person name="Lavrichenko K."/>
            <person name="Devanna P."/>
            <person name="Winkler S."/>
            <person name="Jermiin L.S."/>
            <person name="Skirmuntt E.C."/>
            <person name="Katzourakis A."/>
            <person name="Burkitt-Gray L."/>
            <person name="Ray D.A."/>
            <person name="Sullivan K.A.M."/>
            <person name="Roscito J.G."/>
            <person name="Kirilenko B.M."/>
            <person name="Davalos L.M."/>
            <person name="Corthals A.P."/>
            <person name="Power M.L."/>
            <person name="Jones G."/>
            <person name="Ransome R.D."/>
            <person name="Dechmann D.K.N."/>
            <person name="Locatelli A.G."/>
            <person name="Puechmaille S.J."/>
            <person name="Fedrigo O."/>
            <person name="Jarvis E.D."/>
            <person name="Hiller M."/>
            <person name="Vernes S.C."/>
            <person name="Myers E.W."/>
            <person name="Teeling E.C."/>
        </authorList>
    </citation>
    <scope>NUCLEOTIDE SEQUENCE [LARGE SCALE GENOMIC DNA]</scope>
    <source>
        <strain evidence="2">MRouAeg1</strain>
        <tissue evidence="2">Muscle</tissue>
    </source>
</reference>
<protein>
    <submittedName>
        <fullName evidence="2">Uncharacterized protein</fullName>
    </submittedName>
</protein>
<evidence type="ECO:0000313" key="3">
    <source>
        <dbReference type="Proteomes" id="UP000593571"/>
    </source>
</evidence>
<feature type="region of interest" description="Disordered" evidence="1">
    <location>
        <begin position="39"/>
        <end position="59"/>
    </location>
</feature>
<organism evidence="2 3">
    <name type="scientific">Rousettus aegyptiacus</name>
    <name type="common">Egyptian fruit bat</name>
    <name type="synonym">Pteropus aegyptiacus</name>
    <dbReference type="NCBI Taxonomy" id="9407"/>
    <lineage>
        <taxon>Eukaryota</taxon>
        <taxon>Metazoa</taxon>
        <taxon>Chordata</taxon>
        <taxon>Craniata</taxon>
        <taxon>Vertebrata</taxon>
        <taxon>Euteleostomi</taxon>
        <taxon>Mammalia</taxon>
        <taxon>Eutheria</taxon>
        <taxon>Laurasiatheria</taxon>
        <taxon>Chiroptera</taxon>
        <taxon>Yinpterochiroptera</taxon>
        <taxon>Pteropodoidea</taxon>
        <taxon>Pteropodidae</taxon>
        <taxon>Rousettinae</taxon>
        <taxon>Rousettus</taxon>
    </lineage>
</organism>
<name>A0A7J8DXW7_ROUAE</name>
<gene>
    <name evidence="2" type="ORF">HJG63_008421</name>
</gene>
<evidence type="ECO:0000313" key="2">
    <source>
        <dbReference type="EMBL" id="KAF6427960.1"/>
    </source>
</evidence>
<comment type="caution">
    <text evidence="2">The sequence shown here is derived from an EMBL/GenBank/DDBJ whole genome shotgun (WGS) entry which is preliminary data.</text>
</comment>
<dbReference type="Proteomes" id="UP000593571">
    <property type="component" value="Unassembled WGS sequence"/>
</dbReference>
<evidence type="ECO:0000256" key="1">
    <source>
        <dbReference type="SAM" id="MobiDB-lite"/>
    </source>
</evidence>
<dbReference type="EMBL" id="JACASE010000011">
    <property type="protein sequence ID" value="KAF6427960.1"/>
    <property type="molecule type" value="Genomic_DNA"/>
</dbReference>
<proteinExistence type="predicted"/>